<dbReference type="PROSITE" id="PS51199">
    <property type="entry name" value="SF4_HELICASE"/>
    <property type="match status" value="2"/>
</dbReference>
<evidence type="ECO:0000256" key="9">
    <source>
        <dbReference type="ARBA" id="ARBA00022840"/>
    </source>
</evidence>
<dbReference type="PANTHER" id="PTHR30153:SF2">
    <property type="entry name" value="REPLICATIVE DNA HELICASE"/>
    <property type="match status" value="1"/>
</dbReference>
<dbReference type="EMBL" id="CAEZYU010000004">
    <property type="protein sequence ID" value="CAB4729023.1"/>
    <property type="molecule type" value="Genomic_DNA"/>
</dbReference>
<dbReference type="PRINTS" id="PR00379">
    <property type="entry name" value="INTEIN"/>
</dbReference>
<dbReference type="Gene3D" id="1.10.860.10">
    <property type="entry name" value="DNAb Helicase, Chain A"/>
    <property type="match status" value="1"/>
</dbReference>
<evidence type="ECO:0000256" key="6">
    <source>
        <dbReference type="ARBA" id="ARBA00022801"/>
    </source>
</evidence>
<dbReference type="PANTHER" id="PTHR30153">
    <property type="entry name" value="REPLICATIVE DNA HELICASE DNAB"/>
    <property type="match status" value="1"/>
</dbReference>
<dbReference type="GO" id="GO:0003677">
    <property type="term" value="F:DNA binding"/>
    <property type="evidence" value="ECO:0007669"/>
    <property type="project" value="UniProtKB-KW"/>
</dbReference>
<proteinExistence type="inferred from homology"/>
<evidence type="ECO:0000313" key="18">
    <source>
        <dbReference type="EMBL" id="CAB4530993.1"/>
    </source>
</evidence>
<dbReference type="InterPro" id="IPR007693">
    <property type="entry name" value="DNA_helicase_DnaB-like_N"/>
</dbReference>
<comment type="similarity">
    <text evidence="1">Belongs to the helicase family. DnaB subfamily.</text>
</comment>
<dbReference type="GO" id="GO:0006269">
    <property type="term" value="P:DNA replication, synthesis of primer"/>
    <property type="evidence" value="ECO:0007669"/>
    <property type="project" value="UniProtKB-KW"/>
</dbReference>
<dbReference type="Gene3D" id="2.170.16.10">
    <property type="entry name" value="Hedgehog/Intein (Hint) domain"/>
    <property type="match status" value="2"/>
</dbReference>
<dbReference type="InterPro" id="IPR036185">
    <property type="entry name" value="DNA_heli_DnaB-like_N_sf"/>
</dbReference>
<feature type="domain" description="SF4 helicase" evidence="17">
    <location>
        <begin position="746"/>
        <end position="806"/>
    </location>
</feature>
<keyword evidence="4" id="KW-0677">Repeat</keyword>
<dbReference type="GO" id="GO:0005524">
    <property type="term" value="F:ATP binding"/>
    <property type="evidence" value="ECO:0007669"/>
    <property type="project" value="UniProtKB-KW"/>
</dbReference>
<evidence type="ECO:0000256" key="11">
    <source>
        <dbReference type="ARBA" id="ARBA00023125"/>
    </source>
</evidence>
<evidence type="ECO:0000256" key="4">
    <source>
        <dbReference type="ARBA" id="ARBA00022737"/>
    </source>
</evidence>
<keyword evidence="9" id="KW-0067">ATP-binding</keyword>
<dbReference type="SUPFAM" id="SSF51294">
    <property type="entry name" value="Hedgehog/intein (Hint) domain"/>
    <property type="match status" value="1"/>
</dbReference>
<organism evidence="19">
    <name type="scientific">freshwater metagenome</name>
    <dbReference type="NCBI Taxonomy" id="449393"/>
    <lineage>
        <taxon>unclassified sequences</taxon>
        <taxon>metagenomes</taxon>
        <taxon>ecological metagenomes</taxon>
    </lineage>
</organism>
<evidence type="ECO:0000256" key="15">
    <source>
        <dbReference type="ARBA" id="ARBA00045002"/>
    </source>
</evidence>
<evidence type="ECO:0000256" key="2">
    <source>
        <dbReference type="ARBA" id="ARBA00022515"/>
    </source>
</evidence>
<dbReference type="Gene3D" id="3.40.50.300">
    <property type="entry name" value="P-loop containing nucleotide triphosphate hydrolases"/>
    <property type="match status" value="2"/>
</dbReference>
<dbReference type="EC" id="5.6.2.3" evidence="14"/>
<dbReference type="GO" id="GO:1990077">
    <property type="term" value="C:primosome complex"/>
    <property type="evidence" value="ECO:0007669"/>
    <property type="project" value="UniProtKB-KW"/>
</dbReference>
<keyword evidence="10" id="KW-0651">Protein splicing</keyword>
<reference evidence="19" key="1">
    <citation type="submission" date="2020-05" db="EMBL/GenBank/DDBJ databases">
        <authorList>
            <person name="Chiriac C."/>
            <person name="Salcher M."/>
            <person name="Ghai R."/>
            <person name="Kavagutti S V."/>
        </authorList>
    </citation>
    <scope>NUCLEOTIDE SEQUENCE</scope>
</reference>
<dbReference type="PROSITE" id="PS50818">
    <property type="entry name" value="INTEIN_C_TER"/>
    <property type="match status" value="1"/>
</dbReference>
<dbReference type="InterPro" id="IPR016136">
    <property type="entry name" value="DNA_helicase_N/primase_C"/>
</dbReference>
<keyword evidence="6" id="KW-0378">Hydrolase</keyword>
<dbReference type="InterPro" id="IPR003586">
    <property type="entry name" value="Hint_dom_C"/>
</dbReference>
<dbReference type="GO" id="GO:0016787">
    <property type="term" value="F:hydrolase activity"/>
    <property type="evidence" value="ECO:0007669"/>
    <property type="project" value="UniProtKB-KW"/>
</dbReference>
<evidence type="ECO:0000256" key="7">
    <source>
        <dbReference type="ARBA" id="ARBA00022806"/>
    </source>
</evidence>
<dbReference type="InterPro" id="IPR027417">
    <property type="entry name" value="P-loop_NTPase"/>
</dbReference>
<dbReference type="PROSITE" id="PS50817">
    <property type="entry name" value="INTEIN_N_TER"/>
    <property type="match status" value="1"/>
</dbReference>
<dbReference type="Gene3D" id="3.10.28.10">
    <property type="entry name" value="Homing endonucleases"/>
    <property type="match status" value="1"/>
</dbReference>
<protein>
    <recommendedName>
        <fullName evidence="14">DNA 5'-3' helicase</fullName>
        <ecNumber evidence="14">5.6.2.3</ecNumber>
    </recommendedName>
    <alternativeName>
        <fullName evidence="15">DNA 5'-3' helicase DnaB</fullName>
    </alternativeName>
</protein>
<dbReference type="SUPFAM" id="SSF52540">
    <property type="entry name" value="P-loop containing nucleoside triphosphate hydrolases"/>
    <property type="match status" value="2"/>
</dbReference>
<dbReference type="InterPro" id="IPR007694">
    <property type="entry name" value="DNA_helicase_DnaB-like_C"/>
</dbReference>
<comment type="catalytic activity">
    <reaction evidence="16">
        <text>ATP + H2O = ADP + phosphate + H(+)</text>
        <dbReference type="Rhea" id="RHEA:13065"/>
        <dbReference type="ChEBI" id="CHEBI:15377"/>
        <dbReference type="ChEBI" id="CHEBI:15378"/>
        <dbReference type="ChEBI" id="CHEBI:30616"/>
        <dbReference type="ChEBI" id="CHEBI:43474"/>
        <dbReference type="ChEBI" id="CHEBI:456216"/>
        <dbReference type="EC" id="5.6.2.3"/>
    </reaction>
</comment>
<dbReference type="NCBIfam" id="TIGR01443">
    <property type="entry name" value="intein_Cterm"/>
    <property type="match status" value="1"/>
</dbReference>
<sequence length="806" mass="87926">MAESSNRGDVTRLRVPPHSIEAEESLLGAMLLSEQAISAVTNVVTSDDFYRPAHRHIFDAIQALYGAGQGVDPVTVADELGQADVLDAVGGSGTLITLQARTPAITNALHYAKIVEEKALLRKLIMTANDVAELGYSPLDDIEKTIDSAESMMFAVAQRRTTDSLSPLAPLLDASLEQLEKLFERGDSVTGTPTGYIDLDTQLAGLQPGALIVVGARPAMGKTAFALGLATHAAVREQRPVLFFSLEMSHLELTQRLIASEARIDATKLRTGRLTDSDWTKITKAMGRLGEGQLWIDDNPALTVTEIRSKARRLQDRLDQPLGLIVVDYLQLMSGRGSAESRQVEVSEISRGLKILARELEVPVMALSQLSRQLEQRADKRPMLADLRESGCLIAETRVLRADTNTEVTLGELLESNEAEVPVWSLNEEYKMVPATMTHAFSSGTKEAFRLRLGSGREVVATANHPFRTVKGWQRLDELAVGSRIASPRRIATPEQLHSVSAECLEQLAQGSKSAGAVDSAVFSLADDQLAGVISELFGFIGSLGLGELRGRPLVRLTATSPHRQLIDDLQMLLLRFGILSRITNIGPNKPRWRLWIHGADHQHSFLTRIGVAGQRGACADAAIEALSHVTSNPNVDTIPAEVRDLIVDELHHAEMTLRQLAVALGEKYCGGYLLGTESRPRCSSRSRLERIAQATDSKSLAALAESDVFWDEVVEITPVGERQVYDATVLGTHNFVANGVIVHNSIEQDADVVMFLYRDEVYNADSGDKDTAEVIVSKHRSGPTGTTRLVFLDYCTLFTNMAREG</sequence>
<dbReference type="AlphaFoldDB" id="A0A6J6S2Q6"/>
<evidence type="ECO:0000259" key="17">
    <source>
        <dbReference type="PROSITE" id="PS51199"/>
    </source>
</evidence>
<dbReference type="Pfam" id="PF03796">
    <property type="entry name" value="DnaB_C"/>
    <property type="match status" value="1"/>
</dbReference>
<keyword evidence="3" id="KW-0235">DNA replication</keyword>
<keyword evidence="5" id="KW-0547">Nucleotide-binding</keyword>
<evidence type="ECO:0000256" key="13">
    <source>
        <dbReference type="ARBA" id="ARBA00044940"/>
    </source>
</evidence>
<evidence type="ECO:0000256" key="5">
    <source>
        <dbReference type="ARBA" id="ARBA00022741"/>
    </source>
</evidence>
<evidence type="ECO:0000313" key="19">
    <source>
        <dbReference type="EMBL" id="CAB4729023.1"/>
    </source>
</evidence>
<dbReference type="NCBIfam" id="TIGR01445">
    <property type="entry name" value="intein_Nterm"/>
    <property type="match status" value="1"/>
</dbReference>
<comment type="function">
    <text evidence="13">The intein is an endonuclease.</text>
</comment>
<dbReference type="SMART" id="SM00306">
    <property type="entry name" value="HintN"/>
    <property type="match status" value="1"/>
</dbReference>
<dbReference type="CDD" id="cd00984">
    <property type="entry name" value="DnaB_C"/>
    <property type="match status" value="1"/>
</dbReference>
<evidence type="ECO:0000256" key="12">
    <source>
        <dbReference type="ARBA" id="ARBA00023235"/>
    </source>
</evidence>
<dbReference type="SMART" id="SM00305">
    <property type="entry name" value="HintC"/>
    <property type="match status" value="1"/>
</dbReference>
<gene>
    <name evidence="18" type="ORF">UFOPK1358_00333</name>
    <name evidence="19" type="ORF">UFOPK2766_00186</name>
</gene>
<dbReference type="GO" id="GO:0005829">
    <property type="term" value="C:cytosol"/>
    <property type="evidence" value="ECO:0007669"/>
    <property type="project" value="TreeGrafter"/>
</dbReference>
<dbReference type="InterPro" id="IPR030934">
    <property type="entry name" value="Intein_C"/>
</dbReference>
<keyword evidence="12" id="KW-0413">Isomerase</keyword>
<dbReference type="Pfam" id="PF14890">
    <property type="entry name" value="Intein_splicing"/>
    <property type="match status" value="1"/>
</dbReference>
<dbReference type="InterPro" id="IPR003587">
    <property type="entry name" value="Hint_dom_N"/>
</dbReference>
<dbReference type="CDD" id="cd00081">
    <property type="entry name" value="Hint"/>
    <property type="match status" value="2"/>
</dbReference>
<dbReference type="InterPro" id="IPR007692">
    <property type="entry name" value="DNA_helicase_DnaB"/>
</dbReference>
<dbReference type="Pfam" id="PF00772">
    <property type="entry name" value="DnaB"/>
    <property type="match status" value="1"/>
</dbReference>
<evidence type="ECO:0000256" key="14">
    <source>
        <dbReference type="ARBA" id="ARBA00044969"/>
    </source>
</evidence>
<keyword evidence="11" id="KW-0238">DNA-binding</keyword>
<keyword evidence="2" id="KW-0639">Primosome</keyword>
<dbReference type="EMBL" id="CAEZSF010000017">
    <property type="protein sequence ID" value="CAB4530993.1"/>
    <property type="molecule type" value="Genomic_DNA"/>
</dbReference>
<dbReference type="SUPFAM" id="SSF48024">
    <property type="entry name" value="N-terminal domain of DnaB helicase"/>
    <property type="match status" value="1"/>
</dbReference>
<accession>A0A6J6S2Q6</accession>
<dbReference type="InterPro" id="IPR006141">
    <property type="entry name" value="Intein_N"/>
</dbReference>
<feature type="domain" description="SF4 helicase" evidence="17">
    <location>
        <begin position="185"/>
        <end position="391"/>
    </location>
</feature>
<dbReference type="InterPro" id="IPR006142">
    <property type="entry name" value="INTEIN"/>
</dbReference>
<name>A0A6J6S2Q6_9ZZZZ</name>
<evidence type="ECO:0000256" key="10">
    <source>
        <dbReference type="ARBA" id="ARBA00023000"/>
    </source>
</evidence>
<dbReference type="Pfam" id="PF14528">
    <property type="entry name" value="LAGLIDADG_3"/>
    <property type="match status" value="1"/>
</dbReference>
<keyword evidence="7" id="KW-0347">Helicase</keyword>
<dbReference type="GO" id="GO:0004519">
    <property type="term" value="F:endonuclease activity"/>
    <property type="evidence" value="ECO:0007669"/>
    <property type="project" value="InterPro"/>
</dbReference>
<dbReference type="InterPro" id="IPR027434">
    <property type="entry name" value="Homing_endonucl"/>
</dbReference>
<evidence type="ECO:0000256" key="1">
    <source>
        <dbReference type="ARBA" id="ARBA00008428"/>
    </source>
</evidence>
<dbReference type="InterPro" id="IPR036844">
    <property type="entry name" value="Hint_dom_sf"/>
</dbReference>
<dbReference type="FunFam" id="1.10.860.10:FF:000001">
    <property type="entry name" value="Replicative DNA helicase"/>
    <property type="match status" value="1"/>
</dbReference>
<dbReference type="GO" id="GO:0016539">
    <property type="term" value="P:intein-mediated protein splicing"/>
    <property type="evidence" value="ECO:0007669"/>
    <property type="project" value="InterPro"/>
</dbReference>
<dbReference type="NCBIfam" id="TIGR00665">
    <property type="entry name" value="DnaB"/>
    <property type="match status" value="1"/>
</dbReference>
<evidence type="ECO:0000256" key="8">
    <source>
        <dbReference type="ARBA" id="ARBA00022813"/>
    </source>
</evidence>
<evidence type="ECO:0000256" key="3">
    <source>
        <dbReference type="ARBA" id="ARBA00022705"/>
    </source>
</evidence>
<keyword evidence="8" id="KW-0068">Autocatalytic cleavage</keyword>
<evidence type="ECO:0000256" key="16">
    <source>
        <dbReference type="ARBA" id="ARBA00048954"/>
    </source>
</evidence>
<dbReference type="InterPro" id="IPR004860">
    <property type="entry name" value="LAGLIDADG_dom"/>
</dbReference>
<dbReference type="GO" id="GO:0043139">
    <property type="term" value="F:5'-3' DNA helicase activity"/>
    <property type="evidence" value="ECO:0007669"/>
    <property type="project" value="UniProtKB-EC"/>
</dbReference>
<dbReference type="SUPFAM" id="SSF55608">
    <property type="entry name" value="Homing endonucleases"/>
    <property type="match status" value="1"/>
</dbReference>